<evidence type="ECO:0000256" key="1">
    <source>
        <dbReference type="SAM" id="Phobius"/>
    </source>
</evidence>
<evidence type="ECO:0000313" key="3">
    <source>
        <dbReference type="Proteomes" id="UP000259354"/>
    </source>
</evidence>
<dbReference type="GeneID" id="55609362"/>
<feature type="transmembrane region" description="Helical" evidence="1">
    <location>
        <begin position="30"/>
        <end position="51"/>
    </location>
</feature>
<organism evidence="2 3">
    <name type="scientific">Streptomyces phage Annadreamy</name>
    <dbReference type="NCBI Taxonomy" id="2250335"/>
    <lineage>
        <taxon>Viruses</taxon>
        <taxon>Duplodnaviria</taxon>
        <taxon>Heunggongvirae</taxon>
        <taxon>Uroviricota</taxon>
        <taxon>Caudoviricetes</taxon>
        <taxon>Stanwilliamsviridae</taxon>
        <taxon>Loccivirinae</taxon>
        <taxon>Annadreamyvirus</taxon>
        <taxon>Annadreamyvirus annadreamy</taxon>
    </lineage>
</organism>
<feature type="transmembrane region" description="Helical" evidence="1">
    <location>
        <begin position="7"/>
        <end position="24"/>
    </location>
</feature>
<accession>A0A345GTN3</accession>
<reference evidence="2 3" key="1">
    <citation type="submission" date="2018-06" db="EMBL/GenBank/DDBJ databases">
        <authorList>
            <person name="Moussa A."/>
            <person name="Couoh J.M."/>
            <person name="Harbem L."/>
            <person name="Okocha J.C."/>
            <person name="Taylor D."/>
            <person name="Teutsch A.B."/>
            <person name="Smith B.R."/>
            <person name="Suri N."/>
            <person name="Layton S.R."/>
            <person name="Kim T."/>
            <person name="Hughes L.E."/>
            <person name="Garlena R.A."/>
            <person name="Russell D.A."/>
            <person name="Pope W.H."/>
            <person name="Jacobs-Sera D."/>
            <person name="Hatfull G.F."/>
        </authorList>
    </citation>
    <scope>NUCLEOTIDE SEQUENCE [LARGE SCALE GENOMIC DNA]</scope>
</reference>
<name>A0A345GTN3_9CAUD</name>
<keyword evidence="1" id="KW-0812">Transmembrane</keyword>
<gene>
    <name evidence="2" type="primary">220</name>
    <name evidence="2" type="ORF">SEA_ANNADREAMY_220</name>
</gene>
<keyword evidence="1" id="KW-1133">Transmembrane helix</keyword>
<keyword evidence="3" id="KW-1185">Reference proteome</keyword>
<evidence type="ECO:0000313" key="2">
    <source>
        <dbReference type="EMBL" id="AXG66305.1"/>
    </source>
</evidence>
<dbReference type="Proteomes" id="UP000259354">
    <property type="component" value="Segment"/>
</dbReference>
<dbReference type="KEGG" id="vg:55609362"/>
<keyword evidence="1" id="KW-0472">Membrane</keyword>
<dbReference type="RefSeq" id="YP_009839154.1">
    <property type="nucleotide sequence ID" value="NC_048719.1"/>
</dbReference>
<sequence length="74" mass="8092">MNGSIRFGTFFTFFGGTIVANGFVQMDKNMTLGIVLVVLGIALDIMGINSVEKGVKETLRVRDLERKAGVRKNV</sequence>
<dbReference type="EMBL" id="MH536811">
    <property type="protein sequence ID" value="AXG66305.1"/>
    <property type="molecule type" value="Genomic_DNA"/>
</dbReference>
<protein>
    <submittedName>
        <fullName evidence="2">Uncharacterized protein</fullName>
    </submittedName>
</protein>
<proteinExistence type="predicted"/>